<evidence type="ECO:0000256" key="1">
    <source>
        <dbReference type="ARBA" id="ARBA00004651"/>
    </source>
</evidence>
<evidence type="ECO:0000256" key="7">
    <source>
        <dbReference type="SAM" id="Coils"/>
    </source>
</evidence>
<feature type="transmembrane region" description="Helical" evidence="8">
    <location>
        <begin position="385"/>
        <end position="406"/>
    </location>
</feature>
<comment type="similarity">
    <text evidence="6">Belongs to the exbB/tolQ family.</text>
</comment>
<organism evidence="11 12">
    <name type="scientific">Ferrimonas lipolytica</name>
    <dbReference type="NCBI Taxonomy" id="2724191"/>
    <lineage>
        <taxon>Bacteria</taxon>
        <taxon>Pseudomonadati</taxon>
        <taxon>Pseudomonadota</taxon>
        <taxon>Gammaproteobacteria</taxon>
        <taxon>Alteromonadales</taxon>
        <taxon>Ferrimonadaceae</taxon>
        <taxon>Ferrimonas</taxon>
    </lineage>
</organism>
<keyword evidence="4 8" id="KW-1133">Transmembrane helix</keyword>
<keyword evidence="5 8" id="KW-0472">Membrane</keyword>
<evidence type="ECO:0000256" key="4">
    <source>
        <dbReference type="ARBA" id="ARBA00022989"/>
    </source>
</evidence>
<keyword evidence="6" id="KW-0813">Transport</keyword>
<dbReference type="EMBL" id="CP051180">
    <property type="protein sequence ID" value="QIZ78674.1"/>
    <property type="molecule type" value="Genomic_DNA"/>
</dbReference>
<dbReference type="InterPro" id="IPR002898">
    <property type="entry name" value="MotA_ExbB_proton_chnl"/>
</dbReference>
<evidence type="ECO:0000259" key="10">
    <source>
        <dbReference type="Pfam" id="PF01618"/>
    </source>
</evidence>
<feature type="transmembrane region" description="Helical" evidence="8">
    <location>
        <begin position="263"/>
        <end position="283"/>
    </location>
</feature>
<dbReference type="Proteomes" id="UP000501602">
    <property type="component" value="Chromosome"/>
</dbReference>
<evidence type="ECO:0000256" key="5">
    <source>
        <dbReference type="ARBA" id="ARBA00023136"/>
    </source>
</evidence>
<dbReference type="InterPro" id="IPR017270">
    <property type="entry name" value="MotA/TolQ/ExbB-rel"/>
</dbReference>
<feature type="domain" description="MotA/TolQ/ExbB proton channel" evidence="10">
    <location>
        <begin position="306"/>
        <end position="422"/>
    </location>
</feature>
<feature type="transmembrane region" description="Helical" evidence="8">
    <location>
        <begin position="341"/>
        <end position="365"/>
    </location>
</feature>
<keyword evidence="9" id="KW-0732">Signal</keyword>
<keyword evidence="2" id="KW-1003">Cell membrane</keyword>
<evidence type="ECO:0000256" key="2">
    <source>
        <dbReference type="ARBA" id="ARBA00022475"/>
    </source>
</evidence>
<evidence type="ECO:0000256" key="9">
    <source>
        <dbReference type="SAM" id="SignalP"/>
    </source>
</evidence>
<dbReference type="PIRSF" id="PIRSF037714">
    <property type="entry name" value="TolR"/>
    <property type="match status" value="1"/>
</dbReference>
<dbReference type="PANTHER" id="PTHR30625">
    <property type="entry name" value="PROTEIN TOLQ"/>
    <property type="match status" value="1"/>
</dbReference>
<evidence type="ECO:0000313" key="12">
    <source>
        <dbReference type="Proteomes" id="UP000501602"/>
    </source>
</evidence>
<keyword evidence="3 8" id="KW-0812">Transmembrane</keyword>
<evidence type="ECO:0000256" key="3">
    <source>
        <dbReference type="ARBA" id="ARBA00022692"/>
    </source>
</evidence>
<feature type="signal peptide" evidence="9">
    <location>
        <begin position="1"/>
        <end position="17"/>
    </location>
</feature>
<keyword evidence="6" id="KW-0653">Protein transport</keyword>
<dbReference type="GO" id="GO:0005886">
    <property type="term" value="C:plasma membrane"/>
    <property type="evidence" value="ECO:0007669"/>
    <property type="project" value="UniProtKB-SubCell"/>
</dbReference>
<name>A0A6H1UI09_9GAMM</name>
<sequence>MKPLLWLTLFFSGLGLADPLAVQVEQQAQAMHNANNQWQQQLNNEQQRSSATSAELKQQLQQKTKQMQQLQAQLVALQADKKALQQQKAAAETDMALVDSSFRQTTAQLQQRWQTSPTRWLAPQRNLWLQQQTRAEGFPSSAALTQLIQFALDDIEHSGQRQQTEVAIAGAGGESYPTTLTILGSAMVIAEQQAQPLGLLDSSNGNIVAPLPSNTNEQLLEWLRGKSASLPLDISQGSILATLAASHSWQQWVIDGGELLQPILLLALAGLFTLAICTVRLYWWRPLQPLGNDNIEQQLQQQRRAPAAQVLAQAWQQQQLEAMDHHLKQGMLRQFGQFERGLGLVALFAALAPMLGLLGTVSGMIETFQALTEYGNAEPKLLSSGISKALITTQAGLMVAIPLLLLHHPVKRRAQRLTSNMEQQAALLMAQRVEQQ</sequence>
<dbReference type="KEGG" id="fes:HER31_18275"/>
<dbReference type="GO" id="GO:0017038">
    <property type="term" value="P:protein import"/>
    <property type="evidence" value="ECO:0007669"/>
    <property type="project" value="TreeGrafter"/>
</dbReference>
<dbReference type="RefSeq" id="WP_168662863.1">
    <property type="nucleotide sequence ID" value="NZ_CP051180.1"/>
</dbReference>
<evidence type="ECO:0000256" key="6">
    <source>
        <dbReference type="RuleBase" id="RU004057"/>
    </source>
</evidence>
<feature type="coiled-coil region" evidence="7">
    <location>
        <begin position="21"/>
        <end position="94"/>
    </location>
</feature>
<evidence type="ECO:0000256" key="8">
    <source>
        <dbReference type="SAM" id="Phobius"/>
    </source>
</evidence>
<reference evidence="11 12" key="1">
    <citation type="submission" date="2020-04" db="EMBL/GenBank/DDBJ databases">
        <title>Ferrimonas sp. S7 isolated from sea water.</title>
        <authorList>
            <person name="Bae S.S."/>
            <person name="Baek K."/>
        </authorList>
    </citation>
    <scope>NUCLEOTIDE SEQUENCE [LARGE SCALE GENOMIC DNA]</scope>
    <source>
        <strain evidence="11 12">S7</strain>
    </source>
</reference>
<dbReference type="AlphaFoldDB" id="A0A6H1UI09"/>
<dbReference type="PANTHER" id="PTHR30625:SF11">
    <property type="entry name" value="MOTA_TOLQ_EXBB PROTON CHANNEL DOMAIN-CONTAINING PROTEIN"/>
    <property type="match status" value="1"/>
</dbReference>
<comment type="subcellular location">
    <subcellularLocation>
        <location evidence="1">Cell membrane</location>
        <topology evidence="1">Multi-pass membrane protein</topology>
    </subcellularLocation>
    <subcellularLocation>
        <location evidence="6">Membrane</location>
        <topology evidence="6">Multi-pass membrane protein</topology>
    </subcellularLocation>
</comment>
<gene>
    <name evidence="11" type="ORF">HER31_18275</name>
</gene>
<proteinExistence type="inferred from homology"/>
<feature type="chain" id="PRO_5026287818" evidence="9">
    <location>
        <begin position="18"/>
        <end position="436"/>
    </location>
</feature>
<dbReference type="InterPro" id="IPR050790">
    <property type="entry name" value="ExbB/TolQ_transport"/>
</dbReference>
<keyword evidence="7" id="KW-0175">Coiled coil</keyword>
<protein>
    <submittedName>
        <fullName evidence="11">MotA/TolQ/ExbB proton channel family protein</fullName>
    </submittedName>
</protein>
<keyword evidence="12" id="KW-1185">Reference proteome</keyword>
<dbReference type="Pfam" id="PF01618">
    <property type="entry name" value="MotA_ExbB"/>
    <property type="match status" value="1"/>
</dbReference>
<evidence type="ECO:0000313" key="11">
    <source>
        <dbReference type="EMBL" id="QIZ78674.1"/>
    </source>
</evidence>
<accession>A0A6H1UI09</accession>